<dbReference type="InterPro" id="IPR005467">
    <property type="entry name" value="His_kinase_dom"/>
</dbReference>
<dbReference type="SUPFAM" id="SSF55874">
    <property type="entry name" value="ATPase domain of HSP90 chaperone/DNA topoisomerase II/histidine kinase"/>
    <property type="match status" value="1"/>
</dbReference>
<dbReference type="SUPFAM" id="SSF52172">
    <property type="entry name" value="CheY-like"/>
    <property type="match status" value="1"/>
</dbReference>
<dbReference type="InterPro" id="IPR036097">
    <property type="entry name" value="HisK_dim/P_sf"/>
</dbReference>
<dbReference type="InterPro" id="IPR004358">
    <property type="entry name" value="Sig_transdc_His_kin-like_C"/>
</dbReference>
<evidence type="ECO:0000256" key="5">
    <source>
        <dbReference type="ARBA" id="ARBA00022777"/>
    </source>
</evidence>
<accession>A3JX41</accession>
<dbReference type="InterPro" id="IPR036890">
    <property type="entry name" value="HATPase_C_sf"/>
</dbReference>
<dbReference type="SMART" id="SM00388">
    <property type="entry name" value="HisKA"/>
    <property type="match status" value="1"/>
</dbReference>
<evidence type="ECO:0000256" key="4">
    <source>
        <dbReference type="ARBA" id="ARBA00022679"/>
    </source>
</evidence>
<dbReference type="GO" id="GO:0000156">
    <property type="term" value="F:phosphorelay response regulator activity"/>
    <property type="evidence" value="ECO:0007669"/>
    <property type="project" value="TreeGrafter"/>
</dbReference>
<dbReference type="PANTHER" id="PTHR42878">
    <property type="entry name" value="TWO-COMPONENT HISTIDINE KINASE"/>
    <property type="match status" value="1"/>
</dbReference>
<dbReference type="Pfam" id="PF02518">
    <property type="entry name" value="HATPase_c"/>
    <property type="match status" value="1"/>
</dbReference>
<comment type="caution">
    <text evidence="7">The sequence shown here is derived from an EMBL/GenBank/DDBJ whole genome shotgun (WGS) entry which is preliminary data.</text>
</comment>
<dbReference type="PROSITE" id="PS50109">
    <property type="entry name" value="HIS_KIN"/>
    <property type="match status" value="1"/>
</dbReference>
<evidence type="ECO:0000256" key="1">
    <source>
        <dbReference type="ARBA" id="ARBA00000085"/>
    </source>
</evidence>
<evidence type="ECO:0000256" key="3">
    <source>
        <dbReference type="ARBA" id="ARBA00022553"/>
    </source>
</evidence>
<dbReference type="Gene3D" id="3.40.50.2300">
    <property type="match status" value="1"/>
</dbReference>
<name>A3JX41_SAGS3</name>
<comment type="catalytic activity">
    <reaction evidence="1">
        <text>ATP + protein L-histidine = ADP + protein N-phospho-L-histidine.</text>
        <dbReference type="EC" id="2.7.13.3"/>
    </reaction>
</comment>
<evidence type="ECO:0000256" key="2">
    <source>
        <dbReference type="ARBA" id="ARBA00012438"/>
    </source>
</evidence>
<dbReference type="InterPro" id="IPR003594">
    <property type="entry name" value="HATPase_dom"/>
</dbReference>
<gene>
    <name evidence="7" type="ORF">SSE37_18767</name>
</gene>
<protein>
    <recommendedName>
        <fullName evidence="2">histidine kinase</fullName>
        <ecNumber evidence="2">2.7.13.3</ecNumber>
    </recommendedName>
</protein>
<dbReference type="EC" id="2.7.13.3" evidence="2"/>
<dbReference type="GO" id="GO:0000155">
    <property type="term" value="F:phosphorelay sensor kinase activity"/>
    <property type="evidence" value="ECO:0007669"/>
    <property type="project" value="InterPro"/>
</dbReference>
<dbReference type="eggNOG" id="COG4251">
    <property type="taxonomic scope" value="Bacteria"/>
</dbReference>
<reference evidence="7 8" key="1">
    <citation type="submission" date="2006-06" db="EMBL/GenBank/DDBJ databases">
        <authorList>
            <person name="Moran M.A."/>
            <person name="Ferriera S."/>
            <person name="Johnson J."/>
            <person name="Kravitz S."/>
            <person name="Beeson K."/>
            <person name="Sutton G."/>
            <person name="Rogers Y.-H."/>
            <person name="Friedman R."/>
            <person name="Frazier M."/>
            <person name="Venter J.C."/>
        </authorList>
    </citation>
    <scope>NUCLEOTIDE SEQUENCE [LARGE SCALE GENOMIC DNA]</scope>
    <source>
        <strain evidence="7 8">E-37</strain>
    </source>
</reference>
<dbReference type="InterPro" id="IPR011006">
    <property type="entry name" value="CheY-like_superfamily"/>
</dbReference>
<keyword evidence="5 7" id="KW-0418">Kinase</keyword>
<dbReference type="Gene3D" id="3.30.565.10">
    <property type="entry name" value="Histidine kinase-like ATPase, C-terminal domain"/>
    <property type="match status" value="1"/>
</dbReference>
<evidence type="ECO:0000313" key="7">
    <source>
        <dbReference type="EMBL" id="EBA10077.1"/>
    </source>
</evidence>
<proteinExistence type="predicted"/>
<keyword evidence="4" id="KW-0808">Transferase</keyword>
<dbReference type="SUPFAM" id="SSF47384">
    <property type="entry name" value="Homodimeric domain of signal transducing histidine kinase"/>
    <property type="match status" value="1"/>
</dbReference>
<evidence type="ECO:0000313" key="8">
    <source>
        <dbReference type="Proteomes" id="UP000005713"/>
    </source>
</evidence>
<feature type="domain" description="Histidine kinase" evidence="6">
    <location>
        <begin position="143"/>
        <end position="356"/>
    </location>
</feature>
<dbReference type="GO" id="GO:0007234">
    <property type="term" value="P:osmosensory signaling via phosphorelay pathway"/>
    <property type="evidence" value="ECO:0007669"/>
    <property type="project" value="TreeGrafter"/>
</dbReference>
<dbReference type="Pfam" id="PF00512">
    <property type="entry name" value="HisKA"/>
    <property type="match status" value="1"/>
</dbReference>
<dbReference type="CDD" id="cd00082">
    <property type="entry name" value="HisKA"/>
    <property type="match status" value="1"/>
</dbReference>
<dbReference type="GO" id="GO:0030295">
    <property type="term" value="F:protein kinase activator activity"/>
    <property type="evidence" value="ECO:0007669"/>
    <property type="project" value="TreeGrafter"/>
</dbReference>
<sequence>MTRLLVVGKTDARRSQVAGMLKEGAPASDLEFTTDGRACLQRIAELPRIDCVILVPDSEDPCWPELVTQVALTCPFMAVVYIAAPADAGIAVDVMKRGAQDYCVLTKITAEGLSRAVANAVQRTEMARRIDDQQYSLRTFAHVLVHDLRAPLRSVGGGIDMLIEDLAPEHKHTHAEVLEFIRGGAQRMERLIVSLYGLCRADAKPRQTTVDLVDIVTDLRMALNADLMEREADLLLVGDAPSVHADPVLLLQLLQNLVANGIKFNRAARPRVEITGATTPFGWRIEVADNGIGIAEEHRIQVFEPFARLHGEGEFPGSGLGLATCSRIAARHGGHLSCISQPGEGARFVLDLPRPEGEVGQTQITRPSATLKNVARALR</sequence>
<keyword evidence="3" id="KW-0597">Phosphoprotein</keyword>
<evidence type="ECO:0000259" key="6">
    <source>
        <dbReference type="PROSITE" id="PS50109"/>
    </source>
</evidence>
<dbReference type="InterPro" id="IPR050351">
    <property type="entry name" value="BphY/WalK/GraS-like"/>
</dbReference>
<dbReference type="SMART" id="SM00387">
    <property type="entry name" value="HATPase_c"/>
    <property type="match status" value="1"/>
</dbReference>
<dbReference type="AlphaFoldDB" id="A3JX41"/>
<dbReference type="InterPro" id="IPR003661">
    <property type="entry name" value="HisK_dim/P_dom"/>
</dbReference>
<dbReference type="Gene3D" id="1.10.287.130">
    <property type="match status" value="1"/>
</dbReference>
<dbReference type="PRINTS" id="PR00344">
    <property type="entry name" value="BCTRLSENSOR"/>
</dbReference>
<dbReference type="Proteomes" id="UP000005713">
    <property type="component" value="Unassembled WGS sequence"/>
</dbReference>
<keyword evidence="8" id="KW-1185">Reference proteome</keyword>
<organism evidence="7 8">
    <name type="scientific">Sagittula stellata (strain ATCC 700073 / DSM 11524 / E-37)</name>
    <dbReference type="NCBI Taxonomy" id="388399"/>
    <lineage>
        <taxon>Bacteria</taxon>
        <taxon>Pseudomonadati</taxon>
        <taxon>Pseudomonadota</taxon>
        <taxon>Alphaproteobacteria</taxon>
        <taxon>Rhodobacterales</taxon>
        <taxon>Roseobacteraceae</taxon>
        <taxon>Sagittula</taxon>
    </lineage>
</organism>
<dbReference type="RefSeq" id="WP_005854596.1">
    <property type="nucleotide sequence ID" value="NZ_AAYA01000001.1"/>
</dbReference>
<dbReference type="PANTHER" id="PTHR42878:SF15">
    <property type="entry name" value="BACTERIOPHYTOCHROME"/>
    <property type="match status" value="1"/>
</dbReference>
<dbReference type="OrthoDB" id="9760752at2"/>
<dbReference type="EMBL" id="AAYA01000001">
    <property type="protein sequence ID" value="EBA10077.1"/>
    <property type="molecule type" value="Genomic_DNA"/>
</dbReference>